<keyword evidence="2" id="KW-1185">Reference proteome</keyword>
<reference evidence="2" key="2">
    <citation type="submission" date="2015-01" db="EMBL/GenBank/DDBJ databases">
        <title>Evolutionary Origins and Diversification of the Mycorrhizal Mutualists.</title>
        <authorList>
            <consortium name="DOE Joint Genome Institute"/>
            <consortium name="Mycorrhizal Genomics Consortium"/>
            <person name="Kohler A."/>
            <person name="Kuo A."/>
            <person name="Nagy L.G."/>
            <person name="Floudas D."/>
            <person name="Copeland A."/>
            <person name="Barry K.W."/>
            <person name="Cichocki N."/>
            <person name="Veneault-Fourrey C."/>
            <person name="LaButti K."/>
            <person name="Lindquist E.A."/>
            <person name="Lipzen A."/>
            <person name="Lundell T."/>
            <person name="Morin E."/>
            <person name="Murat C."/>
            <person name="Riley R."/>
            <person name="Ohm R."/>
            <person name="Sun H."/>
            <person name="Tunlid A."/>
            <person name="Henrissat B."/>
            <person name="Grigoriev I.V."/>
            <person name="Hibbett D.S."/>
            <person name="Martin F."/>
        </authorList>
    </citation>
    <scope>NUCLEOTIDE SEQUENCE [LARGE SCALE GENOMIC DNA]</scope>
    <source>
        <strain evidence="2">441</strain>
    </source>
</reference>
<dbReference type="Pfam" id="PF18759">
    <property type="entry name" value="Plavaka"/>
    <property type="match status" value="1"/>
</dbReference>
<gene>
    <name evidence="1" type="ORF">PISMIDRAFT_57703</name>
</gene>
<name>A0A0C9XIL3_9AGAM</name>
<evidence type="ECO:0000313" key="2">
    <source>
        <dbReference type="Proteomes" id="UP000054018"/>
    </source>
</evidence>
<sequence>LHTQGMGQYPPKFIAQGLHPTFSPFWSDLLHSDIFVCISSDILRQLHQGIFKDHLKQWCIDITGKQNLNTCFGAMSHYPGLHHWSDSISKIKQWTGSEHKQLQWVFVSSLIGTTTHSDVVRASQVLLDFIYIVQYQSQTDGSIVALCQALNSFHDMKEVF</sequence>
<proteinExistence type="predicted"/>
<reference evidence="1 2" key="1">
    <citation type="submission" date="2014-04" db="EMBL/GenBank/DDBJ databases">
        <authorList>
            <consortium name="DOE Joint Genome Institute"/>
            <person name="Kuo A."/>
            <person name="Kohler A."/>
            <person name="Costa M.D."/>
            <person name="Nagy L.G."/>
            <person name="Floudas D."/>
            <person name="Copeland A."/>
            <person name="Barry K.W."/>
            <person name="Cichocki N."/>
            <person name="Veneault-Fourrey C."/>
            <person name="LaButti K."/>
            <person name="Lindquist E.A."/>
            <person name="Lipzen A."/>
            <person name="Lundell T."/>
            <person name="Morin E."/>
            <person name="Murat C."/>
            <person name="Sun H."/>
            <person name="Tunlid A."/>
            <person name="Henrissat B."/>
            <person name="Grigoriev I.V."/>
            <person name="Hibbett D.S."/>
            <person name="Martin F."/>
            <person name="Nordberg H.P."/>
            <person name="Cantor M.N."/>
            <person name="Hua S.X."/>
        </authorList>
    </citation>
    <scope>NUCLEOTIDE SEQUENCE [LARGE SCALE GENOMIC DNA]</scope>
    <source>
        <strain evidence="1 2">441</strain>
    </source>
</reference>
<dbReference type="STRING" id="765257.A0A0C9XIL3"/>
<feature type="non-terminal residue" evidence="1">
    <location>
        <position position="160"/>
    </location>
</feature>
<evidence type="ECO:0000313" key="1">
    <source>
        <dbReference type="EMBL" id="KIK12170.1"/>
    </source>
</evidence>
<dbReference type="HOGENOM" id="CLU_006344_12_3_1"/>
<dbReference type="InterPro" id="IPR041078">
    <property type="entry name" value="Plavaka"/>
</dbReference>
<dbReference type="AlphaFoldDB" id="A0A0C9XIL3"/>
<organism evidence="1 2">
    <name type="scientific">Pisolithus microcarpus 441</name>
    <dbReference type="NCBI Taxonomy" id="765257"/>
    <lineage>
        <taxon>Eukaryota</taxon>
        <taxon>Fungi</taxon>
        <taxon>Dikarya</taxon>
        <taxon>Basidiomycota</taxon>
        <taxon>Agaricomycotina</taxon>
        <taxon>Agaricomycetes</taxon>
        <taxon>Agaricomycetidae</taxon>
        <taxon>Boletales</taxon>
        <taxon>Sclerodermatineae</taxon>
        <taxon>Pisolithaceae</taxon>
        <taxon>Pisolithus</taxon>
    </lineage>
</organism>
<protein>
    <submittedName>
        <fullName evidence="1">Uncharacterized protein</fullName>
    </submittedName>
</protein>
<accession>A0A0C9XIL3</accession>
<dbReference type="OrthoDB" id="2418900at2759"/>
<dbReference type="EMBL" id="KN834110">
    <property type="protein sequence ID" value="KIK12170.1"/>
    <property type="molecule type" value="Genomic_DNA"/>
</dbReference>
<feature type="non-terminal residue" evidence="1">
    <location>
        <position position="1"/>
    </location>
</feature>
<dbReference type="Proteomes" id="UP000054018">
    <property type="component" value="Unassembled WGS sequence"/>
</dbReference>